<evidence type="ECO:0000313" key="2">
    <source>
        <dbReference type="Proteomes" id="UP000053477"/>
    </source>
</evidence>
<proteinExistence type="predicted"/>
<dbReference type="AlphaFoldDB" id="A0A0H2RH47"/>
<evidence type="ECO:0000313" key="1">
    <source>
        <dbReference type="EMBL" id="KLO11215.1"/>
    </source>
</evidence>
<keyword evidence="2" id="KW-1185">Reference proteome</keyword>
<dbReference type="Proteomes" id="UP000053477">
    <property type="component" value="Unassembled WGS sequence"/>
</dbReference>
<gene>
    <name evidence="1" type="ORF">SCHPADRAFT_482665</name>
</gene>
<protein>
    <recommendedName>
        <fullName evidence="3">F-box domain-containing protein</fullName>
    </recommendedName>
</protein>
<reference evidence="1 2" key="1">
    <citation type="submission" date="2015-04" db="EMBL/GenBank/DDBJ databases">
        <title>Complete genome sequence of Schizopora paradoxa KUC8140, a cosmopolitan wood degrader in East Asia.</title>
        <authorList>
            <consortium name="DOE Joint Genome Institute"/>
            <person name="Min B."/>
            <person name="Park H."/>
            <person name="Jang Y."/>
            <person name="Kim J.-J."/>
            <person name="Kim K.H."/>
            <person name="Pangilinan J."/>
            <person name="Lipzen A."/>
            <person name="Riley R."/>
            <person name="Grigoriev I.V."/>
            <person name="Spatafora J.W."/>
            <person name="Choi I.-G."/>
        </authorList>
    </citation>
    <scope>NUCLEOTIDE SEQUENCE [LARGE SCALE GENOMIC DNA]</scope>
    <source>
        <strain evidence="1 2">KUC8140</strain>
    </source>
</reference>
<name>A0A0H2RH47_9AGAM</name>
<organism evidence="1 2">
    <name type="scientific">Schizopora paradoxa</name>
    <dbReference type="NCBI Taxonomy" id="27342"/>
    <lineage>
        <taxon>Eukaryota</taxon>
        <taxon>Fungi</taxon>
        <taxon>Dikarya</taxon>
        <taxon>Basidiomycota</taxon>
        <taxon>Agaricomycotina</taxon>
        <taxon>Agaricomycetes</taxon>
        <taxon>Hymenochaetales</taxon>
        <taxon>Schizoporaceae</taxon>
        <taxon>Schizopora</taxon>
    </lineage>
</organism>
<sequence length="188" mass="20763">MSAPLQPTLSGLTILPPIASLTDDALSIIFELVFSSGQDIDIELTASFSPSLSVLKLSHVSRQFALATHSNPHLWTHISGLKRRSEMKLANACLECSRKLPLTIILYVYVYLLFGITCDPILEMAKPHAPSIGYSVRVKSGKSKRTSISRSFHVFRVFSSTSPLPALSLKSSLQASRIYRSLCIYSHR</sequence>
<dbReference type="EMBL" id="KQ086006">
    <property type="protein sequence ID" value="KLO11215.1"/>
    <property type="molecule type" value="Genomic_DNA"/>
</dbReference>
<accession>A0A0H2RH47</accession>
<evidence type="ECO:0008006" key="3">
    <source>
        <dbReference type="Google" id="ProtNLM"/>
    </source>
</evidence>
<dbReference type="OrthoDB" id="3365698at2759"/>
<dbReference type="InParanoid" id="A0A0H2RH47"/>